<evidence type="ECO:0000256" key="2">
    <source>
        <dbReference type="SAM" id="MobiDB-lite"/>
    </source>
</evidence>
<feature type="compositionally biased region" description="Basic and acidic residues" evidence="2">
    <location>
        <begin position="693"/>
        <end position="706"/>
    </location>
</feature>
<sequence length="741" mass="83925">MIVDEDEILKTYFEERKIDSKNDRIFLTEAFHGCVRHRKIVEIATLGFLFKFGGQYLRAEYNLFAILTYLALYRLNDLTFSNFRNFIICHDPVKMARLIAFLFDPANLLGDDRPEADGERKSDNGDTSIQLEDSLVSKWSKVVGMEYVQEQLVDPILAHLADAGELLAELCEKCEKGMQPEKSGKAPTEPEPFLLTVPTPRRLPASSAIISRTPKARPVPKSIYTGTGEKERLEKLKQENREKMQELYAKAQNEQFAVLSRKTISKTQKHQSTAVSTPAETPTLRIHRPVPATIHTAVPVKLTTAAILREESLMKKQRKEEEKSLAGLELGLSGRAEFEEWKEEQRLKEEEERKTEMERRRLEIQLIHEEAFEAKQDVLKENRQTASTLQTELNALKSLSTHLSHLHHLQNRALVTSIQSLQPAIHLARSQIISSNHSKAQILTSEKEEMRAKAQKEAQEELERKMELIAQIRLLERSVPKVGEVVKMVDLTETSGVGLLGEMSVVELQERLILAKNRERDWESAKRAEIIEQKQAKVDEIAKKLQDIEREREDRRRARKGRASVDADMEGYEVGSLGSLSPTPSSASVGRSEKLKSSLNRDPVVKELQAKLEVKKAARLAQQKAPPSLPTRTRTRLTNPSRPISSLFSSSTPSIPSPTSTLSHPSSPSYADLDAAENAYRLRRQDLRAQQERLLEEIARDQKDTGSDGDAESNDLDDVEVREREAAYGRSEERKGGMVRV</sequence>
<accession>A0AAD5SIX9</accession>
<gene>
    <name evidence="3" type="ORF">HK097_009946</name>
</gene>
<feature type="compositionally biased region" description="Basic and acidic residues" evidence="2">
    <location>
        <begin position="719"/>
        <end position="741"/>
    </location>
</feature>
<comment type="caution">
    <text evidence="3">The sequence shown here is derived from an EMBL/GenBank/DDBJ whole genome shotgun (WGS) entry which is preliminary data.</text>
</comment>
<dbReference type="EMBL" id="JADGJD010000070">
    <property type="protein sequence ID" value="KAJ3055619.1"/>
    <property type="molecule type" value="Genomic_DNA"/>
</dbReference>
<dbReference type="AlphaFoldDB" id="A0AAD5SIX9"/>
<keyword evidence="1" id="KW-0175">Coiled coil</keyword>
<name>A0AAD5SIX9_9FUNG</name>
<evidence type="ECO:0000313" key="4">
    <source>
        <dbReference type="Proteomes" id="UP001212841"/>
    </source>
</evidence>
<reference evidence="3" key="1">
    <citation type="submission" date="2020-05" db="EMBL/GenBank/DDBJ databases">
        <title>Phylogenomic resolution of chytrid fungi.</title>
        <authorList>
            <person name="Stajich J.E."/>
            <person name="Amses K."/>
            <person name="Simmons R."/>
            <person name="Seto K."/>
            <person name="Myers J."/>
            <person name="Bonds A."/>
            <person name="Quandt C.A."/>
            <person name="Barry K."/>
            <person name="Liu P."/>
            <person name="Grigoriev I."/>
            <person name="Longcore J.E."/>
            <person name="James T.Y."/>
        </authorList>
    </citation>
    <scope>NUCLEOTIDE SEQUENCE</scope>
    <source>
        <strain evidence="3">JEL0318</strain>
    </source>
</reference>
<dbReference type="InterPro" id="IPR039341">
    <property type="entry name" value="CFAP99"/>
</dbReference>
<feature type="compositionally biased region" description="Low complexity" evidence="2">
    <location>
        <begin position="630"/>
        <end position="669"/>
    </location>
</feature>
<organism evidence="3 4">
    <name type="scientific">Rhizophlyctis rosea</name>
    <dbReference type="NCBI Taxonomy" id="64517"/>
    <lineage>
        <taxon>Eukaryota</taxon>
        <taxon>Fungi</taxon>
        <taxon>Fungi incertae sedis</taxon>
        <taxon>Chytridiomycota</taxon>
        <taxon>Chytridiomycota incertae sedis</taxon>
        <taxon>Chytridiomycetes</taxon>
        <taxon>Rhizophlyctidales</taxon>
        <taxon>Rhizophlyctidaceae</taxon>
        <taxon>Rhizophlyctis</taxon>
    </lineage>
</organism>
<feature type="coiled-coil region" evidence="1">
    <location>
        <begin position="440"/>
        <end position="478"/>
    </location>
</feature>
<dbReference type="PANTHER" id="PTHR34649:SF1">
    <property type="entry name" value="CILIA- AND FLAGELLA-ASSOCIATED PROTEIN 99"/>
    <property type="match status" value="1"/>
</dbReference>
<proteinExistence type="predicted"/>
<feature type="region of interest" description="Disordered" evidence="2">
    <location>
        <begin position="551"/>
        <end position="602"/>
    </location>
</feature>
<feature type="region of interest" description="Disordered" evidence="2">
    <location>
        <begin position="178"/>
        <end position="198"/>
    </location>
</feature>
<keyword evidence="4" id="KW-1185">Reference proteome</keyword>
<feature type="compositionally biased region" description="Acidic residues" evidence="2">
    <location>
        <begin position="707"/>
        <end position="718"/>
    </location>
</feature>
<feature type="coiled-coil region" evidence="1">
    <location>
        <begin position="226"/>
        <end position="254"/>
    </location>
</feature>
<dbReference type="Proteomes" id="UP001212841">
    <property type="component" value="Unassembled WGS sequence"/>
</dbReference>
<dbReference type="PANTHER" id="PTHR34649">
    <property type="entry name" value="CILIA- AND FLAGELLA-ASSOCIATED PROTEIN 99"/>
    <property type="match status" value="1"/>
</dbReference>
<feature type="compositionally biased region" description="Low complexity" evidence="2">
    <location>
        <begin position="575"/>
        <end position="588"/>
    </location>
</feature>
<feature type="region of interest" description="Disordered" evidence="2">
    <location>
        <begin position="693"/>
        <end position="741"/>
    </location>
</feature>
<evidence type="ECO:0000313" key="3">
    <source>
        <dbReference type="EMBL" id="KAJ3055619.1"/>
    </source>
</evidence>
<protein>
    <submittedName>
        <fullName evidence="3">Uncharacterized protein</fullName>
    </submittedName>
</protein>
<feature type="region of interest" description="Disordered" evidence="2">
    <location>
        <begin position="616"/>
        <end position="677"/>
    </location>
</feature>
<feature type="coiled-coil region" evidence="1">
    <location>
        <begin position="340"/>
        <end position="399"/>
    </location>
</feature>
<evidence type="ECO:0000256" key="1">
    <source>
        <dbReference type="SAM" id="Coils"/>
    </source>
</evidence>